<organism evidence="1 2">
    <name type="scientific">Paralcaligenes ureilyticus</name>
    <dbReference type="NCBI Taxonomy" id="627131"/>
    <lineage>
        <taxon>Bacteria</taxon>
        <taxon>Pseudomonadati</taxon>
        <taxon>Pseudomonadota</taxon>
        <taxon>Betaproteobacteria</taxon>
        <taxon>Burkholderiales</taxon>
        <taxon>Alcaligenaceae</taxon>
        <taxon>Paralcaligenes</taxon>
    </lineage>
</organism>
<proteinExistence type="predicted"/>
<comment type="caution">
    <text evidence="1">The sequence shown here is derived from an EMBL/GenBank/DDBJ whole genome shotgun (WGS) entry which is preliminary data.</text>
</comment>
<name>A0A4R3MFJ2_9BURK</name>
<reference evidence="1 2" key="1">
    <citation type="submission" date="2019-03" db="EMBL/GenBank/DDBJ databases">
        <title>Genomic Encyclopedia of Type Strains, Phase IV (KMG-IV): sequencing the most valuable type-strain genomes for metagenomic binning, comparative biology and taxonomic classification.</title>
        <authorList>
            <person name="Goeker M."/>
        </authorList>
    </citation>
    <scope>NUCLEOTIDE SEQUENCE [LARGE SCALE GENOMIC DNA]</scope>
    <source>
        <strain evidence="1 2">DSM 24591</strain>
    </source>
</reference>
<evidence type="ECO:0000313" key="2">
    <source>
        <dbReference type="Proteomes" id="UP000295525"/>
    </source>
</evidence>
<dbReference type="EMBL" id="SMAJ01000002">
    <property type="protein sequence ID" value="TCT10375.1"/>
    <property type="molecule type" value="Genomic_DNA"/>
</dbReference>
<sequence length="75" mass="8543">MHSNKSMRVGFSVNKIIEQAFYEVNESVFNRLGFLTLLNGPASIDRQFDTCYEFRRIASQKQGRRGDVRGLAEAA</sequence>
<evidence type="ECO:0000313" key="1">
    <source>
        <dbReference type="EMBL" id="TCT10375.1"/>
    </source>
</evidence>
<dbReference type="AlphaFoldDB" id="A0A4R3MFJ2"/>
<dbReference type="Proteomes" id="UP000295525">
    <property type="component" value="Unassembled WGS sequence"/>
</dbReference>
<accession>A0A4R3MFJ2</accession>
<keyword evidence="2" id="KW-1185">Reference proteome</keyword>
<protein>
    <submittedName>
        <fullName evidence="1">Uncharacterized protein</fullName>
    </submittedName>
</protein>
<gene>
    <name evidence="1" type="ORF">EDC26_102332</name>
</gene>